<keyword evidence="4" id="KW-0813">Transport</keyword>
<evidence type="ECO:0000256" key="3">
    <source>
        <dbReference type="ARBA" id="ARBA00020983"/>
    </source>
</evidence>
<dbReference type="PhylomeDB" id="A0A060T7W5"/>
<dbReference type="InterPro" id="IPR007255">
    <property type="entry name" value="COG8"/>
</dbReference>
<dbReference type="GO" id="GO:0017119">
    <property type="term" value="C:Golgi transport complex"/>
    <property type="evidence" value="ECO:0007669"/>
    <property type="project" value="InterPro"/>
</dbReference>
<evidence type="ECO:0000313" key="9">
    <source>
        <dbReference type="EMBL" id="CDP36894.1"/>
    </source>
</evidence>
<dbReference type="InterPro" id="IPR016159">
    <property type="entry name" value="Cullin_repeat-like_dom_sf"/>
</dbReference>
<dbReference type="PANTHER" id="PTHR21311:SF0">
    <property type="entry name" value="CONSERVED OLIGOMERIC GOLGI COMPLEX SUBUNIT 8"/>
    <property type="match status" value="1"/>
</dbReference>
<dbReference type="GO" id="GO:0006891">
    <property type="term" value="P:intra-Golgi vesicle-mediated transport"/>
    <property type="evidence" value="ECO:0007669"/>
    <property type="project" value="TreeGrafter"/>
</dbReference>
<keyword evidence="5" id="KW-0653">Protein transport</keyword>
<proteinExistence type="inferred from homology"/>
<keyword evidence="7" id="KW-0472">Membrane</keyword>
<comment type="subcellular location">
    <subcellularLocation>
        <location evidence="1">Golgi apparatus membrane</location>
        <topology evidence="1">Peripheral membrane protein</topology>
    </subcellularLocation>
</comment>
<evidence type="ECO:0000256" key="7">
    <source>
        <dbReference type="ARBA" id="ARBA00023136"/>
    </source>
</evidence>
<dbReference type="GO" id="GO:0032258">
    <property type="term" value="P:cytoplasm to vacuole targeting by the Cvt pathway"/>
    <property type="evidence" value="ECO:0007669"/>
    <property type="project" value="TreeGrafter"/>
</dbReference>
<evidence type="ECO:0000256" key="1">
    <source>
        <dbReference type="ARBA" id="ARBA00004395"/>
    </source>
</evidence>
<dbReference type="PANTHER" id="PTHR21311">
    <property type="entry name" value="CONSERVED OLIGOMERIC GOLGI COMPLEX COMPONENT 8"/>
    <property type="match status" value="1"/>
</dbReference>
<evidence type="ECO:0000256" key="6">
    <source>
        <dbReference type="ARBA" id="ARBA00023034"/>
    </source>
</evidence>
<reference evidence="9" key="1">
    <citation type="submission" date="2014-02" db="EMBL/GenBank/DDBJ databases">
        <authorList>
            <person name="Genoscope - CEA"/>
        </authorList>
    </citation>
    <scope>NUCLEOTIDE SEQUENCE</scope>
    <source>
        <strain evidence="9">LS3</strain>
    </source>
</reference>
<accession>A0A060T7W5</accession>
<dbReference type="EMBL" id="HG937692">
    <property type="protein sequence ID" value="CDP36894.1"/>
    <property type="molecule type" value="Genomic_DNA"/>
</dbReference>
<protein>
    <recommendedName>
        <fullName evidence="3">Conserved oligomeric Golgi complex subunit 8</fullName>
    </recommendedName>
    <alternativeName>
        <fullName evidence="8">Component of oligomeric Golgi complex 8</fullName>
    </alternativeName>
</protein>
<dbReference type="Pfam" id="PF04124">
    <property type="entry name" value="Dor1"/>
    <property type="match status" value="1"/>
</dbReference>
<evidence type="ECO:0000256" key="5">
    <source>
        <dbReference type="ARBA" id="ARBA00022927"/>
    </source>
</evidence>
<gene>
    <name evidence="9" type="ORF">GNLVRS02_ARAD1B23452g</name>
</gene>
<dbReference type="GO" id="GO:0000139">
    <property type="term" value="C:Golgi membrane"/>
    <property type="evidence" value="ECO:0007669"/>
    <property type="project" value="UniProtKB-SubCell"/>
</dbReference>
<evidence type="ECO:0000256" key="8">
    <source>
        <dbReference type="ARBA" id="ARBA00031347"/>
    </source>
</evidence>
<name>A0A060T7W5_BLAAD</name>
<sequence>MSDPLLDVLLQSVPDREKVEQSIKKDPAAVEAFLNHLRSLPLSSVPSEKKYLDTSKQDISHTLISLTQTSSQQFIEYSNVVSEFCTQFETFDRDVRQFASSTLSSTLDEEVDQLERQASVGHTSDPVNLLRNAEKVQDVLELPSLTLACVRNGYYSEALELASHARRLQSRYANIRVVQDVCKEIESVMELMVVQLFKLLRQNVKLPVLIKAISYLRRMPLFANSNSTRQLQQLLLASRLKFIRDQVGTIEPLKQSPEKYLKRYLEIFREQVFATIVGFRQIFPEENDSDFVGDKLTSDFLRTVVDELSNTIEELSPAITDQDTRNSLWLQLAYCSQSLGRVGGDFWPSIQYKTSAIRPEEWRDALDKQREISTRLKG</sequence>
<dbReference type="AlphaFoldDB" id="A0A060T7W5"/>
<evidence type="ECO:0000256" key="2">
    <source>
        <dbReference type="ARBA" id="ARBA00006419"/>
    </source>
</evidence>
<organism evidence="9">
    <name type="scientific">Blastobotrys adeninivorans</name>
    <name type="common">Yeast</name>
    <name type="synonym">Arxula adeninivorans</name>
    <dbReference type="NCBI Taxonomy" id="409370"/>
    <lineage>
        <taxon>Eukaryota</taxon>
        <taxon>Fungi</taxon>
        <taxon>Dikarya</taxon>
        <taxon>Ascomycota</taxon>
        <taxon>Saccharomycotina</taxon>
        <taxon>Dipodascomycetes</taxon>
        <taxon>Dipodascales</taxon>
        <taxon>Trichomonascaceae</taxon>
        <taxon>Blastobotrys</taxon>
    </lineage>
</organism>
<keyword evidence="6" id="KW-0333">Golgi apparatus</keyword>
<reference evidence="9" key="2">
    <citation type="submission" date="2014-06" db="EMBL/GenBank/DDBJ databases">
        <title>The complete genome of Blastobotrys (Arxula) adeninivorans LS3 - a yeast of biotechnological interest.</title>
        <authorList>
            <person name="Kunze G."/>
            <person name="Gaillardin C."/>
            <person name="Czernicka M."/>
            <person name="Durrens P."/>
            <person name="Martin T."/>
            <person name="Boer E."/>
            <person name="Gabaldon T."/>
            <person name="Cruz J."/>
            <person name="Talla E."/>
            <person name="Marck C."/>
            <person name="Goffeau A."/>
            <person name="Barbe V."/>
            <person name="Baret P."/>
            <person name="Baronian K."/>
            <person name="Beier S."/>
            <person name="Bleykasten C."/>
            <person name="Bode R."/>
            <person name="Casaregola S."/>
            <person name="Despons L."/>
            <person name="Fairhead C."/>
            <person name="Giersberg M."/>
            <person name="Gierski P."/>
            <person name="Hahnel U."/>
            <person name="Hartmann A."/>
            <person name="Jankowska D."/>
            <person name="Jubin C."/>
            <person name="Jung P."/>
            <person name="Lafontaine I."/>
            <person name="Leh-Louis V."/>
            <person name="Lemaire M."/>
            <person name="Marcet-Houben M."/>
            <person name="Mascher M."/>
            <person name="Morel G."/>
            <person name="Richard G.-F."/>
            <person name="Riechen J."/>
            <person name="Sacerdot C."/>
            <person name="Sarkar A."/>
            <person name="Savel G."/>
            <person name="Schacherer J."/>
            <person name="Sherman D."/>
            <person name="Straub M.-L."/>
            <person name="Stein N."/>
            <person name="Thierry A."/>
            <person name="Trautwein-Schult A."/>
            <person name="Westhof E."/>
            <person name="Worch S."/>
            <person name="Dujon B."/>
            <person name="Souciet J.-L."/>
            <person name="Wincker P."/>
            <person name="Scholz U."/>
            <person name="Neuveglise N."/>
        </authorList>
    </citation>
    <scope>NUCLEOTIDE SEQUENCE</scope>
    <source>
        <strain evidence="9">LS3</strain>
    </source>
</reference>
<dbReference type="SUPFAM" id="SSF74788">
    <property type="entry name" value="Cullin repeat-like"/>
    <property type="match status" value="1"/>
</dbReference>
<evidence type="ECO:0000256" key="4">
    <source>
        <dbReference type="ARBA" id="ARBA00022448"/>
    </source>
</evidence>
<comment type="similarity">
    <text evidence="2">Belongs to the COG8 family.</text>
</comment>